<dbReference type="Proteomes" id="UP000799750">
    <property type="component" value="Unassembled WGS sequence"/>
</dbReference>
<reference evidence="2" key="1">
    <citation type="journal article" date="2020" name="Stud. Mycol.">
        <title>101 Dothideomycetes genomes: a test case for predicting lifestyles and emergence of pathogens.</title>
        <authorList>
            <person name="Haridas S."/>
            <person name="Albert R."/>
            <person name="Binder M."/>
            <person name="Bloem J."/>
            <person name="Labutti K."/>
            <person name="Salamov A."/>
            <person name="Andreopoulos B."/>
            <person name="Baker S."/>
            <person name="Barry K."/>
            <person name="Bills G."/>
            <person name="Bluhm B."/>
            <person name="Cannon C."/>
            <person name="Castanera R."/>
            <person name="Culley D."/>
            <person name="Daum C."/>
            <person name="Ezra D."/>
            <person name="Gonzalez J."/>
            <person name="Henrissat B."/>
            <person name="Kuo A."/>
            <person name="Liang C."/>
            <person name="Lipzen A."/>
            <person name="Lutzoni F."/>
            <person name="Magnuson J."/>
            <person name="Mondo S."/>
            <person name="Nolan M."/>
            <person name="Ohm R."/>
            <person name="Pangilinan J."/>
            <person name="Park H.-J."/>
            <person name="Ramirez L."/>
            <person name="Alfaro M."/>
            <person name="Sun H."/>
            <person name="Tritt A."/>
            <person name="Yoshinaga Y."/>
            <person name="Zwiers L.-H."/>
            <person name="Turgeon B."/>
            <person name="Goodwin S."/>
            <person name="Spatafora J."/>
            <person name="Crous P."/>
            <person name="Grigoriev I."/>
        </authorList>
    </citation>
    <scope>NUCLEOTIDE SEQUENCE</scope>
    <source>
        <strain evidence="2">CBS 269.34</strain>
    </source>
</reference>
<evidence type="ECO:0000256" key="1">
    <source>
        <dbReference type="SAM" id="MobiDB-lite"/>
    </source>
</evidence>
<accession>A0A6A6QNA4</accession>
<feature type="region of interest" description="Disordered" evidence="1">
    <location>
        <begin position="132"/>
        <end position="194"/>
    </location>
</feature>
<organism evidence="2 3">
    <name type="scientific">Lophium mytilinum</name>
    <dbReference type="NCBI Taxonomy" id="390894"/>
    <lineage>
        <taxon>Eukaryota</taxon>
        <taxon>Fungi</taxon>
        <taxon>Dikarya</taxon>
        <taxon>Ascomycota</taxon>
        <taxon>Pezizomycotina</taxon>
        <taxon>Dothideomycetes</taxon>
        <taxon>Pleosporomycetidae</taxon>
        <taxon>Mytilinidiales</taxon>
        <taxon>Mytilinidiaceae</taxon>
        <taxon>Lophium</taxon>
    </lineage>
</organism>
<name>A0A6A6QNA4_9PEZI</name>
<dbReference type="EMBL" id="MU004191">
    <property type="protein sequence ID" value="KAF2493855.1"/>
    <property type="molecule type" value="Genomic_DNA"/>
</dbReference>
<dbReference type="AlphaFoldDB" id="A0A6A6QNA4"/>
<dbReference type="OrthoDB" id="10478127at2759"/>
<evidence type="ECO:0000313" key="2">
    <source>
        <dbReference type="EMBL" id="KAF2493855.1"/>
    </source>
</evidence>
<evidence type="ECO:0000313" key="3">
    <source>
        <dbReference type="Proteomes" id="UP000799750"/>
    </source>
</evidence>
<gene>
    <name evidence="2" type="ORF">BU16DRAFT_57878</name>
</gene>
<keyword evidence="3" id="KW-1185">Reference proteome</keyword>
<sequence length="194" mass="20064">MVQRRPHDACDTPTLTSMVADQTGIEQDAALVADRHPVALRTANPNSRRSCVLGVFLAAVDGQSVQNIVRQPPNGEAAAADAAWVWATRQHHSSRGPPAGEDDDRCSARSATLVAFPGQSPTRMLRAPSALGLATGKGDRNNAGGRHGTEAVGATLPASRAREATATSHTGKPPSRGCGEGEDECSRAGLKTGA</sequence>
<proteinExistence type="predicted"/>
<protein>
    <submittedName>
        <fullName evidence="2">Uncharacterized protein</fullName>
    </submittedName>
</protein>